<organism evidence="1 2">
    <name type="scientific">Catharanthus roseus</name>
    <name type="common">Madagascar periwinkle</name>
    <name type="synonym">Vinca rosea</name>
    <dbReference type="NCBI Taxonomy" id="4058"/>
    <lineage>
        <taxon>Eukaryota</taxon>
        <taxon>Viridiplantae</taxon>
        <taxon>Streptophyta</taxon>
        <taxon>Embryophyta</taxon>
        <taxon>Tracheophyta</taxon>
        <taxon>Spermatophyta</taxon>
        <taxon>Magnoliopsida</taxon>
        <taxon>eudicotyledons</taxon>
        <taxon>Gunneridae</taxon>
        <taxon>Pentapetalae</taxon>
        <taxon>asterids</taxon>
        <taxon>lamiids</taxon>
        <taxon>Gentianales</taxon>
        <taxon>Apocynaceae</taxon>
        <taxon>Rauvolfioideae</taxon>
        <taxon>Vinceae</taxon>
        <taxon>Catharanthinae</taxon>
        <taxon>Catharanthus</taxon>
    </lineage>
</organism>
<dbReference type="Proteomes" id="UP001060085">
    <property type="component" value="Linkage Group LG02"/>
</dbReference>
<comment type="caution">
    <text evidence="1">The sequence shown here is derived from an EMBL/GenBank/DDBJ whole genome shotgun (WGS) entry which is preliminary data.</text>
</comment>
<gene>
    <name evidence="1" type="ORF">M9H77_07895</name>
</gene>
<sequence>MASKPQHTYQQQAMFQRNWQGNSTYPNPHYSGWRNQLSANWEVESQRRQQQPPDFQNGSFNQYASHYSPPAIHPVSPSPSLEDLVLKYIDSVNTGSSSLVEFLSLLELIDYCLPLFQCRCCSIDAVVPALPPFYAVRVRSAPSGLFRLWERYRKFQDIGKKLVGAQYYNKDGIVKSRIDVDWYVSCIRSKDGSGDPSFLVIKDQTQFSVSHACYSKAIARWSLMGQLSYGLSTRNETGLDYILRTTFHLIRQKPIADGSTLPSAVGSTSPSNWKSRSLLQTPDPHIENNVI</sequence>
<proteinExistence type="predicted"/>
<reference evidence="2" key="1">
    <citation type="journal article" date="2023" name="Nat. Plants">
        <title>Single-cell RNA sequencing provides a high-resolution roadmap for understanding the multicellular compartmentation of specialized metabolism.</title>
        <authorList>
            <person name="Sun S."/>
            <person name="Shen X."/>
            <person name="Li Y."/>
            <person name="Li Y."/>
            <person name="Wang S."/>
            <person name="Li R."/>
            <person name="Zhang H."/>
            <person name="Shen G."/>
            <person name="Guo B."/>
            <person name="Wei J."/>
            <person name="Xu J."/>
            <person name="St-Pierre B."/>
            <person name="Chen S."/>
            <person name="Sun C."/>
        </authorList>
    </citation>
    <scope>NUCLEOTIDE SEQUENCE [LARGE SCALE GENOMIC DNA]</scope>
</reference>
<dbReference type="EMBL" id="CM044702">
    <property type="protein sequence ID" value="KAI5676945.1"/>
    <property type="molecule type" value="Genomic_DNA"/>
</dbReference>
<accession>A0ACC0BW97</accession>
<protein>
    <submittedName>
        <fullName evidence="1">Uncharacterized protein</fullName>
    </submittedName>
</protein>
<name>A0ACC0BW97_CATRO</name>
<keyword evidence="2" id="KW-1185">Reference proteome</keyword>
<evidence type="ECO:0000313" key="1">
    <source>
        <dbReference type="EMBL" id="KAI5676945.1"/>
    </source>
</evidence>
<evidence type="ECO:0000313" key="2">
    <source>
        <dbReference type="Proteomes" id="UP001060085"/>
    </source>
</evidence>